<evidence type="ECO:0000313" key="2">
    <source>
        <dbReference type="Proteomes" id="UP000001423"/>
    </source>
</evidence>
<gene>
    <name evidence="1" type="ordered locus">PMT_2569</name>
</gene>
<evidence type="ECO:0000313" key="1">
    <source>
        <dbReference type="EMBL" id="CAX32088.1"/>
    </source>
</evidence>
<name>B9ERI9_PROMM</name>
<dbReference type="Proteomes" id="UP000001423">
    <property type="component" value="Chromosome"/>
</dbReference>
<proteinExistence type="predicted"/>
<organism evidence="1 2">
    <name type="scientific">Prochlorococcus marinus (strain MIT 9313)</name>
    <dbReference type="NCBI Taxonomy" id="74547"/>
    <lineage>
        <taxon>Bacteria</taxon>
        <taxon>Bacillati</taxon>
        <taxon>Cyanobacteriota</taxon>
        <taxon>Cyanophyceae</taxon>
        <taxon>Synechococcales</taxon>
        <taxon>Prochlorococcaceae</taxon>
        <taxon>Prochlorococcus</taxon>
    </lineage>
</organism>
<reference evidence="1 2" key="1">
    <citation type="journal article" date="2003" name="Nature">
        <title>Genome divergence in two Prochlorococcus ecotypes reflects oceanic niche differentiation.</title>
        <authorList>
            <person name="Rocap G."/>
            <person name="Larimer F.W."/>
            <person name="Lamerdin J.E."/>
            <person name="Malfatti S."/>
            <person name="Chain P."/>
            <person name="Ahlgren N.A."/>
            <person name="Arellano A."/>
            <person name="Coleman M."/>
            <person name="Hauser L."/>
            <person name="Hess W.R."/>
            <person name="Johnson Z.I."/>
            <person name="Land M.L."/>
            <person name="Lindell D."/>
            <person name="Post A.F."/>
            <person name="Regala W."/>
            <person name="Shah M."/>
            <person name="Shaw S.L."/>
            <person name="Steglich C."/>
            <person name="Sullivan M.B."/>
            <person name="Ting C.S."/>
            <person name="Tolonen A."/>
            <person name="Webb E.A."/>
            <person name="Zinser E.R."/>
            <person name="Chisholm S.W."/>
        </authorList>
    </citation>
    <scope>NUCLEOTIDE SEQUENCE [LARGE SCALE GENOMIC DNA]</scope>
    <source>
        <strain evidence="2">MIT 9313</strain>
    </source>
</reference>
<dbReference type="EMBL" id="BX548175">
    <property type="protein sequence ID" value="CAX32088.1"/>
    <property type="molecule type" value="Genomic_DNA"/>
</dbReference>
<dbReference type="AlphaFoldDB" id="B9ERI9"/>
<sequence length="51" mass="5843">MMNETRLSIKKHVIVLIELGTLIVSKNLNRQGDCEAMLSFACYKPFRESIT</sequence>
<accession>B9ERI9</accession>
<dbReference type="HOGENOM" id="CLU_3102556_0_0_3"/>
<keyword evidence="2" id="KW-1185">Reference proteome</keyword>
<protein>
    <submittedName>
        <fullName evidence="1">Uncharacterized protein</fullName>
    </submittedName>
</protein>
<dbReference type="KEGG" id="pmt:PMT_2569"/>